<keyword evidence="5 7" id="KW-1133">Transmembrane helix</keyword>
<evidence type="ECO:0000313" key="9">
    <source>
        <dbReference type="EMBL" id="MBE5041029.1"/>
    </source>
</evidence>
<dbReference type="CDD" id="cd06261">
    <property type="entry name" value="TM_PBP2"/>
    <property type="match status" value="1"/>
</dbReference>
<dbReference type="GO" id="GO:0005886">
    <property type="term" value="C:plasma membrane"/>
    <property type="evidence" value="ECO:0007669"/>
    <property type="project" value="UniProtKB-SubCell"/>
</dbReference>
<dbReference type="PANTHER" id="PTHR43744:SF9">
    <property type="entry name" value="POLYGALACTURONAN_RHAMNOGALACTURONAN TRANSPORT SYSTEM PERMEASE PROTEIN YTCP"/>
    <property type="match status" value="1"/>
</dbReference>
<keyword evidence="4 7" id="KW-0812">Transmembrane</keyword>
<evidence type="ECO:0000256" key="4">
    <source>
        <dbReference type="ARBA" id="ARBA00022692"/>
    </source>
</evidence>
<name>A0A9D5M7L5_9FIRM</name>
<feature type="transmembrane region" description="Helical" evidence="7">
    <location>
        <begin position="260"/>
        <end position="279"/>
    </location>
</feature>
<evidence type="ECO:0000256" key="2">
    <source>
        <dbReference type="ARBA" id="ARBA00022448"/>
    </source>
</evidence>
<dbReference type="SUPFAM" id="SSF161098">
    <property type="entry name" value="MetI-like"/>
    <property type="match status" value="1"/>
</dbReference>
<evidence type="ECO:0000256" key="3">
    <source>
        <dbReference type="ARBA" id="ARBA00022475"/>
    </source>
</evidence>
<feature type="transmembrane region" description="Helical" evidence="7">
    <location>
        <begin position="80"/>
        <end position="100"/>
    </location>
</feature>
<dbReference type="RefSeq" id="WP_226393568.1">
    <property type="nucleotide sequence ID" value="NZ_JADCKB010000031.1"/>
</dbReference>
<evidence type="ECO:0000256" key="6">
    <source>
        <dbReference type="ARBA" id="ARBA00023136"/>
    </source>
</evidence>
<keyword evidence="3" id="KW-1003">Cell membrane</keyword>
<dbReference type="EMBL" id="JADCKB010000031">
    <property type="protein sequence ID" value="MBE5041029.1"/>
    <property type="molecule type" value="Genomic_DNA"/>
</dbReference>
<evidence type="ECO:0000256" key="1">
    <source>
        <dbReference type="ARBA" id="ARBA00004651"/>
    </source>
</evidence>
<feature type="transmembrane region" description="Helical" evidence="7">
    <location>
        <begin position="185"/>
        <end position="207"/>
    </location>
</feature>
<feature type="domain" description="ABC transmembrane type-1" evidence="8">
    <location>
        <begin position="76"/>
        <end position="279"/>
    </location>
</feature>
<organism evidence="9 10">
    <name type="scientific">Ructibacterium gallinarum</name>
    <dbReference type="NCBI Taxonomy" id="2779355"/>
    <lineage>
        <taxon>Bacteria</taxon>
        <taxon>Bacillati</taxon>
        <taxon>Bacillota</taxon>
        <taxon>Clostridia</taxon>
        <taxon>Eubacteriales</taxon>
        <taxon>Oscillospiraceae</taxon>
        <taxon>Ructibacterium</taxon>
    </lineage>
</organism>
<proteinExistence type="predicted"/>
<evidence type="ECO:0000259" key="8">
    <source>
        <dbReference type="PROSITE" id="PS50928"/>
    </source>
</evidence>
<dbReference type="Gene3D" id="1.10.3720.10">
    <property type="entry name" value="MetI-like"/>
    <property type="match status" value="1"/>
</dbReference>
<dbReference type="GO" id="GO:0055085">
    <property type="term" value="P:transmembrane transport"/>
    <property type="evidence" value="ECO:0007669"/>
    <property type="project" value="InterPro"/>
</dbReference>
<keyword evidence="6 7" id="KW-0472">Membrane</keyword>
<comment type="subcellular location">
    <subcellularLocation>
        <location evidence="1">Cell membrane</location>
        <topology evidence="1">Multi-pass membrane protein</topology>
    </subcellularLocation>
</comment>
<dbReference type="PANTHER" id="PTHR43744">
    <property type="entry name" value="ABC TRANSPORTER PERMEASE PROTEIN MG189-RELATED-RELATED"/>
    <property type="match status" value="1"/>
</dbReference>
<accession>A0A9D5M7L5</accession>
<evidence type="ECO:0000313" key="10">
    <source>
        <dbReference type="Proteomes" id="UP000806542"/>
    </source>
</evidence>
<dbReference type="AlphaFoldDB" id="A0A9D5M7L5"/>
<feature type="transmembrane region" description="Helical" evidence="7">
    <location>
        <begin position="12"/>
        <end position="36"/>
    </location>
</feature>
<dbReference type="InterPro" id="IPR035906">
    <property type="entry name" value="MetI-like_sf"/>
</dbReference>
<dbReference type="PROSITE" id="PS50928">
    <property type="entry name" value="ABC_TM1"/>
    <property type="match status" value="1"/>
</dbReference>
<sequence>MRKSRTLGEIVFDIFLYVIMTGMILIMVLPMVHVIMASFSNSTEVLRANGLILFPKDFNIAAYEMVAKNPNIFSGYRTTLVVVLCGTFLSIIITSLGAYVLSRRNLMWGNTILGIVMFTMFFSGGMIPFYLIVNNTLHLGNSIWALILPSCLSTWNLIVMRTSFCQIPDSLIESAQIDGANDFIILFRIVIPASMAIVAVMILFYGVSYWNSWFNAVLFIKSRTKYPLQLILREILVNNNTDEMMTSVALAERDSIGESIKYATVVVSTLPILCVYPFLQKYFVKGVMVGAVKG</sequence>
<dbReference type="Proteomes" id="UP000806542">
    <property type="component" value="Unassembled WGS sequence"/>
</dbReference>
<comment type="caution">
    <text evidence="9">The sequence shown here is derived from an EMBL/GenBank/DDBJ whole genome shotgun (WGS) entry which is preliminary data.</text>
</comment>
<dbReference type="InterPro" id="IPR000515">
    <property type="entry name" value="MetI-like"/>
</dbReference>
<keyword evidence="2" id="KW-0813">Transport</keyword>
<reference evidence="9" key="1">
    <citation type="submission" date="2020-10" db="EMBL/GenBank/DDBJ databases">
        <title>ChiBAC.</title>
        <authorList>
            <person name="Zenner C."/>
            <person name="Hitch T.C.A."/>
            <person name="Clavel T."/>
        </authorList>
    </citation>
    <scope>NUCLEOTIDE SEQUENCE</scope>
    <source>
        <strain evidence="9">DSM 107454</strain>
    </source>
</reference>
<protein>
    <submittedName>
        <fullName evidence="9">Carbohydrate ABC transporter permease</fullName>
    </submittedName>
</protein>
<evidence type="ECO:0000256" key="7">
    <source>
        <dbReference type="SAM" id="Phobius"/>
    </source>
</evidence>
<feature type="transmembrane region" description="Helical" evidence="7">
    <location>
        <begin position="143"/>
        <end position="164"/>
    </location>
</feature>
<keyword evidence="10" id="KW-1185">Reference proteome</keyword>
<gene>
    <name evidence="9" type="ORF">INF28_11225</name>
</gene>
<evidence type="ECO:0000256" key="5">
    <source>
        <dbReference type="ARBA" id="ARBA00022989"/>
    </source>
</evidence>
<feature type="transmembrane region" description="Helical" evidence="7">
    <location>
        <begin position="112"/>
        <end position="131"/>
    </location>
</feature>